<organism evidence="2">
    <name type="scientific">gut metagenome</name>
    <dbReference type="NCBI Taxonomy" id="749906"/>
    <lineage>
        <taxon>unclassified sequences</taxon>
        <taxon>metagenomes</taxon>
        <taxon>organismal metagenomes</taxon>
    </lineage>
</organism>
<dbReference type="CDD" id="cd12871">
    <property type="entry name" value="Bacuni_01323_like"/>
    <property type="match status" value="1"/>
</dbReference>
<dbReference type="Gene3D" id="2.40.160.190">
    <property type="match status" value="1"/>
</dbReference>
<sequence length="282" mass="31817">MTTKKMIQKSSMGLALSALTLMPFTSCSDDNDPITIYPELPADGADNIKSIEHKGAIANTTYDWKMSYYDNRLTNAKGTIREPEDDKDKKFSYTSEITYGHDFINVVNSHQEKVKIVLNRANYIEKMTVNENTYEFHYADDHLSRWEKTITENSFGHASIHKSYGVIEYLNGDLKSIKTSTDINDEVVTTTFTSSDLVNHNGLLPEMVSAQLGCIGFEHLYYAGLLGKPTVHLVKAIKVDHSKDSSKNYSIDFHYSLNSDKNVELCSYTTPEGKPASVIYNY</sequence>
<feature type="domain" description="DUF4595" evidence="1">
    <location>
        <begin position="73"/>
        <end position="265"/>
    </location>
</feature>
<dbReference type="InterPro" id="IPR027931">
    <property type="entry name" value="DUF4595"/>
</dbReference>
<evidence type="ECO:0000313" key="2">
    <source>
        <dbReference type="EMBL" id="EJX04245.1"/>
    </source>
</evidence>
<comment type="caution">
    <text evidence="2">The sequence shown here is derived from an EMBL/GenBank/DDBJ whole genome shotgun (WGS) entry which is preliminary data.</text>
</comment>
<protein>
    <submittedName>
        <fullName evidence="2">Secreted protein</fullName>
    </submittedName>
</protein>
<dbReference type="Pfam" id="PF15283">
    <property type="entry name" value="DUF4595"/>
    <property type="match status" value="1"/>
</dbReference>
<reference evidence="2" key="1">
    <citation type="journal article" date="2012" name="PLoS ONE">
        <title>Gene sets for utilization of primary and secondary nutrition supplies in the distal gut of endangered iberian lynx.</title>
        <authorList>
            <person name="Alcaide M."/>
            <person name="Messina E."/>
            <person name="Richter M."/>
            <person name="Bargiela R."/>
            <person name="Peplies J."/>
            <person name="Huws S.A."/>
            <person name="Newbold C.J."/>
            <person name="Golyshin P.N."/>
            <person name="Simon M.A."/>
            <person name="Lopez G."/>
            <person name="Yakimov M.M."/>
            <person name="Ferrer M."/>
        </authorList>
    </citation>
    <scope>NUCLEOTIDE SEQUENCE</scope>
</reference>
<dbReference type="EMBL" id="AMCI01001879">
    <property type="protein sequence ID" value="EJX04245.1"/>
    <property type="molecule type" value="Genomic_DNA"/>
</dbReference>
<evidence type="ECO:0000259" key="1">
    <source>
        <dbReference type="Pfam" id="PF15283"/>
    </source>
</evidence>
<proteinExistence type="predicted"/>
<name>J9GUT6_9ZZZZ</name>
<accession>J9GUT6</accession>
<dbReference type="AlphaFoldDB" id="J9GUT6"/>
<gene>
    <name evidence="2" type="ORF">EVA_07647</name>
</gene>